<sequence length="82" mass="9402">MYGAVTVRLSFSCRCKSVRKTLRSSRAFGTEKNRTCIAFWSITLTVDGETLTRSKFSERTDDDILMFTLHRNYVSISVIINV</sequence>
<proteinExistence type="predicted"/>
<dbReference type="EMBL" id="VEVO01000019">
    <property type="protein sequence ID" value="KAF0026309.1"/>
    <property type="molecule type" value="Genomic_DNA"/>
</dbReference>
<organism evidence="1 2">
    <name type="scientific">Scophthalmus maximus</name>
    <name type="common">Turbot</name>
    <name type="synonym">Psetta maxima</name>
    <dbReference type="NCBI Taxonomy" id="52904"/>
    <lineage>
        <taxon>Eukaryota</taxon>
        <taxon>Metazoa</taxon>
        <taxon>Chordata</taxon>
        <taxon>Craniata</taxon>
        <taxon>Vertebrata</taxon>
        <taxon>Euteleostomi</taxon>
        <taxon>Actinopterygii</taxon>
        <taxon>Neopterygii</taxon>
        <taxon>Teleostei</taxon>
        <taxon>Neoteleostei</taxon>
        <taxon>Acanthomorphata</taxon>
        <taxon>Carangaria</taxon>
        <taxon>Pleuronectiformes</taxon>
        <taxon>Pleuronectoidei</taxon>
        <taxon>Scophthalmidae</taxon>
        <taxon>Scophthalmus</taxon>
    </lineage>
</organism>
<reference evidence="1 2" key="1">
    <citation type="submission" date="2019-06" db="EMBL/GenBank/DDBJ databases">
        <title>Draft genomes of female and male turbot (Scophthalmus maximus).</title>
        <authorList>
            <person name="Xu H."/>
            <person name="Xu X.-W."/>
            <person name="Shao C."/>
            <person name="Chen S."/>
        </authorList>
    </citation>
    <scope>NUCLEOTIDE SEQUENCE [LARGE SCALE GENOMIC DNA]</scope>
    <source>
        <strain evidence="1">Ysfricsl-2016a</strain>
        <tissue evidence="1">Blood</tissue>
    </source>
</reference>
<gene>
    <name evidence="1" type="ORF">F2P81_021046</name>
</gene>
<name>A0A6A4S197_SCOMX</name>
<comment type="caution">
    <text evidence="1">The sequence shown here is derived from an EMBL/GenBank/DDBJ whole genome shotgun (WGS) entry which is preliminary data.</text>
</comment>
<dbReference type="AlphaFoldDB" id="A0A6A4S197"/>
<evidence type="ECO:0000313" key="2">
    <source>
        <dbReference type="Proteomes" id="UP000438429"/>
    </source>
</evidence>
<accession>A0A6A4S197</accession>
<protein>
    <submittedName>
        <fullName evidence="1">Uncharacterized protein</fullName>
    </submittedName>
</protein>
<evidence type="ECO:0000313" key="1">
    <source>
        <dbReference type="EMBL" id="KAF0026309.1"/>
    </source>
</evidence>
<dbReference type="Proteomes" id="UP000438429">
    <property type="component" value="Unassembled WGS sequence"/>
</dbReference>